<keyword evidence="2" id="KW-0413">Isomerase</keyword>
<feature type="domain" description="Xylose isomerase-like TIM barrel" evidence="1">
    <location>
        <begin position="43"/>
        <end position="270"/>
    </location>
</feature>
<dbReference type="GO" id="GO:0016853">
    <property type="term" value="F:isomerase activity"/>
    <property type="evidence" value="ECO:0007669"/>
    <property type="project" value="UniProtKB-KW"/>
</dbReference>
<dbReference type="InterPro" id="IPR013022">
    <property type="entry name" value="Xyl_isomerase-like_TIM-brl"/>
</dbReference>
<dbReference type="SUPFAM" id="SSF51658">
    <property type="entry name" value="Xylose isomerase-like"/>
    <property type="match status" value="1"/>
</dbReference>
<evidence type="ECO:0000313" key="3">
    <source>
        <dbReference type="Proteomes" id="UP000003688"/>
    </source>
</evidence>
<dbReference type="OrthoDB" id="9782669at2"/>
<dbReference type="PANTHER" id="PTHR12110">
    <property type="entry name" value="HYDROXYPYRUVATE ISOMERASE"/>
    <property type="match status" value="1"/>
</dbReference>
<comment type="caution">
    <text evidence="2">The sequence shown here is derived from an EMBL/GenBank/DDBJ whole genome shotgun (WGS) entry which is preliminary data.</text>
</comment>
<gene>
    <name evidence="2" type="ORF">Cflav_PD0010</name>
</gene>
<dbReference type="STRING" id="320771.Cflav_PD0010"/>
<dbReference type="Pfam" id="PF01261">
    <property type="entry name" value="AP_endonuc_2"/>
    <property type="match status" value="1"/>
</dbReference>
<name>B9XT48_PEDPL</name>
<keyword evidence="3" id="KW-1185">Reference proteome</keyword>
<sequence>MINDQEVANGADGKAVSPKKRELKKGYFLNTFPGKFSLLEKFKMLKEAGFEGVEAPSHLDQEEVLKACEETGLKLPTVSCGAHSRMLSSGNPEQRKKGLDGVMQALHDAKRYGASSILVVPGTVDERMTYADAYTRTQDELRKAIPLAEELGVKMGFENTWNHFLLSPMESARYVDEFKSSAAAWHFDVGNIIGFGYPEQWIRILGKRIQKLHIKEYSRKKQDAVGVRKAWAVEYLEGDNDWPTVMKALDEIGYSGWAVAEPAWRPEGVSVEKRLKTIVEKMEKILAC</sequence>
<dbReference type="Gene3D" id="3.20.20.150">
    <property type="entry name" value="Divalent-metal-dependent TIM barrel enzymes"/>
    <property type="match status" value="1"/>
</dbReference>
<organism evidence="2 3">
    <name type="scientific">Pedosphaera parvula (strain Ellin514)</name>
    <dbReference type="NCBI Taxonomy" id="320771"/>
    <lineage>
        <taxon>Bacteria</taxon>
        <taxon>Pseudomonadati</taxon>
        <taxon>Verrucomicrobiota</taxon>
        <taxon>Pedosphaerae</taxon>
        <taxon>Pedosphaerales</taxon>
        <taxon>Pedosphaeraceae</taxon>
        <taxon>Pedosphaera</taxon>
    </lineage>
</organism>
<protein>
    <submittedName>
        <fullName evidence="2">Xylose isomerase domain protein TIM barrel</fullName>
    </submittedName>
</protein>
<dbReference type="InterPro" id="IPR050312">
    <property type="entry name" value="IolE/XylAMocC-like"/>
</dbReference>
<dbReference type="EMBL" id="ABOX02000097">
    <property type="protein sequence ID" value="EEF56983.1"/>
    <property type="molecule type" value="Genomic_DNA"/>
</dbReference>
<dbReference type="Proteomes" id="UP000003688">
    <property type="component" value="Unassembled WGS sequence"/>
</dbReference>
<evidence type="ECO:0000313" key="2">
    <source>
        <dbReference type="EMBL" id="EEF56983.1"/>
    </source>
</evidence>
<accession>B9XT48</accession>
<dbReference type="RefSeq" id="WP_007418981.1">
    <property type="nucleotide sequence ID" value="NZ_ABOX02000097.1"/>
</dbReference>
<dbReference type="AlphaFoldDB" id="B9XT48"/>
<evidence type="ECO:0000259" key="1">
    <source>
        <dbReference type="Pfam" id="PF01261"/>
    </source>
</evidence>
<reference evidence="2 3" key="1">
    <citation type="journal article" date="2011" name="J. Bacteriol.">
        <title>Genome sequence of 'Pedosphaera parvula' Ellin514, an aerobic Verrucomicrobial isolate from pasture soil.</title>
        <authorList>
            <person name="Kant R."/>
            <person name="van Passel M.W."/>
            <person name="Sangwan P."/>
            <person name="Palva A."/>
            <person name="Lucas S."/>
            <person name="Copeland A."/>
            <person name="Lapidus A."/>
            <person name="Glavina Del Rio T."/>
            <person name="Dalin E."/>
            <person name="Tice H."/>
            <person name="Bruce D."/>
            <person name="Goodwin L."/>
            <person name="Pitluck S."/>
            <person name="Chertkov O."/>
            <person name="Larimer F.W."/>
            <person name="Land M.L."/>
            <person name="Hauser L."/>
            <person name="Brettin T.S."/>
            <person name="Detter J.C."/>
            <person name="Han S."/>
            <person name="de Vos W.M."/>
            <person name="Janssen P.H."/>
            <person name="Smidt H."/>
        </authorList>
    </citation>
    <scope>NUCLEOTIDE SEQUENCE [LARGE SCALE GENOMIC DNA]</scope>
    <source>
        <strain evidence="2 3">Ellin514</strain>
    </source>
</reference>
<dbReference type="PANTHER" id="PTHR12110:SF41">
    <property type="entry name" value="INOSOSE DEHYDRATASE"/>
    <property type="match status" value="1"/>
</dbReference>
<proteinExistence type="predicted"/>
<dbReference type="InterPro" id="IPR036237">
    <property type="entry name" value="Xyl_isomerase-like_sf"/>
</dbReference>